<proteinExistence type="predicted"/>
<accession>A0A2N9J2P9</accession>
<evidence type="ECO:0000313" key="2">
    <source>
        <dbReference type="EMBL" id="SPD30800.1"/>
    </source>
</evidence>
<protein>
    <recommendedName>
        <fullName evidence="1">Reverse transcriptase domain-containing protein</fullName>
    </recommendedName>
</protein>
<name>A0A2N9J2P9_FAGSY</name>
<organism evidence="2">
    <name type="scientific">Fagus sylvatica</name>
    <name type="common">Beechnut</name>
    <dbReference type="NCBI Taxonomy" id="28930"/>
    <lineage>
        <taxon>Eukaryota</taxon>
        <taxon>Viridiplantae</taxon>
        <taxon>Streptophyta</taxon>
        <taxon>Embryophyta</taxon>
        <taxon>Tracheophyta</taxon>
        <taxon>Spermatophyta</taxon>
        <taxon>Magnoliopsida</taxon>
        <taxon>eudicotyledons</taxon>
        <taxon>Gunneridae</taxon>
        <taxon>Pentapetalae</taxon>
        <taxon>rosids</taxon>
        <taxon>fabids</taxon>
        <taxon>Fagales</taxon>
        <taxon>Fagaceae</taxon>
        <taxon>Fagus</taxon>
    </lineage>
</organism>
<dbReference type="PANTHER" id="PTHR33116:SF78">
    <property type="entry name" value="OS12G0587133 PROTEIN"/>
    <property type="match status" value="1"/>
</dbReference>
<dbReference type="Pfam" id="PF13966">
    <property type="entry name" value="zf-RVT"/>
    <property type="match status" value="1"/>
</dbReference>
<feature type="domain" description="Reverse transcriptase" evidence="1">
    <location>
        <begin position="1"/>
        <end position="151"/>
    </location>
</feature>
<dbReference type="SUPFAM" id="SSF56672">
    <property type="entry name" value="DNA/RNA polymerases"/>
    <property type="match status" value="1"/>
</dbReference>
<dbReference type="PROSITE" id="PS50878">
    <property type="entry name" value="RT_POL"/>
    <property type="match status" value="1"/>
</dbReference>
<reference evidence="2" key="1">
    <citation type="submission" date="2018-02" db="EMBL/GenBank/DDBJ databases">
        <authorList>
            <person name="Cohen D.B."/>
            <person name="Kent A.D."/>
        </authorList>
    </citation>
    <scope>NUCLEOTIDE SEQUENCE</scope>
</reference>
<dbReference type="EMBL" id="OIVN01006333">
    <property type="protein sequence ID" value="SPD30800.1"/>
    <property type="molecule type" value="Genomic_DNA"/>
</dbReference>
<evidence type="ECO:0000259" key="1">
    <source>
        <dbReference type="PROSITE" id="PS50878"/>
    </source>
</evidence>
<dbReference type="InterPro" id="IPR043502">
    <property type="entry name" value="DNA/RNA_pol_sf"/>
</dbReference>
<dbReference type="Pfam" id="PF00078">
    <property type="entry name" value="RVT_1"/>
    <property type="match status" value="1"/>
</dbReference>
<dbReference type="InterPro" id="IPR000477">
    <property type="entry name" value="RT_dom"/>
</dbReference>
<sequence length="537" mass="61124">MLYCISTVRFSILVNGTPSGFLDTSRGIRQGDPLSPLLFVVVMEAFSKLMQKAEEEKYIRGFEIRGRNQEPMQITHLCYADDTILFCEPVLEQVGYVKCTLLCFEAASGLKVNLSKSEMVQIGQVSNLTNLVALLECKISTVPMKYLGMPLGARFKSKLIWDPILEKLGRKLAGWKHLYLSKGGRLTLLKSALSGLPLYYLSLYPISVSVAHRIEKLQCDFLWGGMDNVSKFPLVNWTNVCMPVAAGVLGIKNLILTNQALLGKWLWRFATEKDSYWRKVVALKYGVNPGNWVSGLGQGPYGISLWKYIRKGWAKFCVHTSFEVGNGACTRFWEDQWCGDQSLSAMFPSVRLVRHLHDWEKTPFQTFMGFVYLQQVHRDKEDQIRWSPDHNGKSAVKSYYKVLSGSPAQSFPWKPIWKSKVPPRVAFFVWIAAKGKILTMDNLQKRRICIVNWCCLCKTSGESPDHLLLHCSYCQAIWSFAFSLFGISWVMPAQIIDLLSSWMGGFGKSRAASVWGEVPHCVMWLLWRERNNRVFEG</sequence>
<dbReference type="AlphaFoldDB" id="A0A2N9J2P9"/>
<dbReference type="PANTHER" id="PTHR33116">
    <property type="entry name" value="REVERSE TRANSCRIPTASE ZINC-BINDING DOMAIN-CONTAINING PROTEIN-RELATED-RELATED"/>
    <property type="match status" value="1"/>
</dbReference>
<dbReference type="InterPro" id="IPR026960">
    <property type="entry name" value="RVT-Znf"/>
</dbReference>
<gene>
    <name evidence="2" type="ORF">FSB_LOCUS58682</name>
</gene>